<proteinExistence type="predicted"/>
<accession>G9NE74</accession>
<dbReference type="eggNOG" id="ENOG502S6CI">
    <property type="taxonomic scope" value="Eukaryota"/>
</dbReference>
<evidence type="ECO:0000313" key="2">
    <source>
        <dbReference type="EMBL" id="EHK50980.1"/>
    </source>
</evidence>
<dbReference type="HOGENOM" id="CLU_058267_3_0_1"/>
<dbReference type="InterPro" id="IPR023346">
    <property type="entry name" value="Lysozyme-like_dom_sf"/>
</dbReference>
<sequence>MAFKNMFVAALAALPAAFASPIELEPRGCTYGGPYQNFPPMSSWLPWTTVFGLYEQTMVNAGSSWDDVGRINVAISQAAASIGVDERVILAIILQESTGYVGVECTGGDDCGLMQCEGCPSFQGQNELSQSQTSSMINGGTQHFKQNLEDWGNQWATSSIYPALREYNSGSVNSGDLSQAAGGFGVPCYVSDVARRMMGQVF</sequence>
<gene>
    <name evidence="2" type="ORF">TRIATDRAFT_54743</name>
</gene>
<dbReference type="RefSeq" id="XP_013949138.1">
    <property type="nucleotide sequence ID" value="XM_014093663.1"/>
</dbReference>
<dbReference type="KEGG" id="tatv:25785229"/>
<protein>
    <recommendedName>
        <fullName evidence="4">Transglycosylase SLT domain-containing protein</fullName>
    </recommendedName>
</protein>
<evidence type="ECO:0008006" key="4">
    <source>
        <dbReference type="Google" id="ProtNLM"/>
    </source>
</evidence>
<name>G9NE74_HYPAI</name>
<dbReference type="Proteomes" id="UP000005426">
    <property type="component" value="Unassembled WGS sequence"/>
</dbReference>
<organism evidence="2 3">
    <name type="scientific">Hypocrea atroviridis (strain ATCC 20476 / IMI 206040)</name>
    <name type="common">Trichoderma atroviride</name>
    <dbReference type="NCBI Taxonomy" id="452589"/>
    <lineage>
        <taxon>Eukaryota</taxon>
        <taxon>Fungi</taxon>
        <taxon>Dikarya</taxon>
        <taxon>Ascomycota</taxon>
        <taxon>Pezizomycotina</taxon>
        <taxon>Sordariomycetes</taxon>
        <taxon>Hypocreomycetidae</taxon>
        <taxon>Hypocreales</taxon>
        <taxon>Hypocreaceae</taxon>
        <taxon>Trichoderma</taxon>
    </lineage>
</organism>
<dbReference type="AlphaFoldDB" id="G9NE74"/>
<keyword evidence="3" id="KW-1185">Reference proteome</keyword>
<comment type="caution">
    <text evidence="2">The sequence shown here is derived from an EMBL/GenBank/DDBJ whole genome shotgun (WGS) entry which is preliminary data.</text>
</comment>
<reference evidence="2 3" key="1">
    <citation type="journal article" date="2011" name="Genome Biol.">
        <title>Comparative genome sequence analysis underscores mycoparasitism as the ancestral life style of Trichoderma.</title>
        <authorList>
            <person name="Kubicek C.P."/>
            <person name="Herrera-Estrella A."/>
            <person name="Seidl-Seiboth V."/>
            <person name="Martinez D.A."/>
            <person name="Druzhinina I.S."/>
            <person name="Thon M."/>
            <person name="Zeilinger S."/>
            <person name="Casas-Flores S."/>
            <person name="Horwitz B.A."/>
            <person name="Mukherjee P.K."/>
            <person name="Mukherjee M."/>
            <person name="Kredics L."/>
            <person name="Alcaraz L.D."/>
            <person name="Aerts A."/>
            <person name="Antal Z."/>
            <person name="Atanasova L."/>
            <person name="Cervantes-Badillo M.G."/>
            <person name="Challacombe J."/>
            <person name="Chertkov O."/>
            <person name="McCluskey K."/>
            <person name="Coulpier F."/>
            <person name="Deshpande N."/>
            <person name="von Doehren H."/>
            <person name="Ebbole D.J."/>
            <person name="Esquivel-Naranjo E.U."/>
            <person name="Fekete E."/>
            <person name="Flipphi M."/>
            <person name="Glaser F."/>
            <person name="Gomez-Rodriguez E.Y."/>
            <person name="Gruber S."/>
            <person name="Han C."/>
            <person name="Henrissat B."/>
            <person name="Hermosa R."/>
            <person name="Hernandez-Onate M."/>
            <person name="Karaffa L."/>
            <person name="Kosti I."/>
            <person name="Le Crom S."/>
            <person name="Lindquist E."/>
            <person name="Lucas S."/>
            <person name="Luebeck M."/>
            <person name="Luebeck P.S."/>
            <person name="Margeot A."/>
            <person name="Metz B."/>
            <person name="Misra M."/>
            <person name="Nevalainen H."/>
            <person name="Omann M."/>
            <person name="Packer N."/>
            <person name="Perrone G."/>
            <person name="Uresti-Rivera E.E."/>
            <person name="Salamov A."/>
            <person name="Schmoll M."/>
            <person name="Seiboth B."/>
            <person name="Shapiro H."/>
            <person name="Sukno S."/>
            <person name="Tamayo-Ramos J.A."/>
            <person name="Tisch D."/>
            <person name="Wiest A."/>
            <person name="Wilkinson H.H."/>
            <person name="Zhang M."/>
            <person name="Coutinho P.M."/>
            <person name="Kenerley C.M."/>
            <person name="Monte E."/>
            <person name="Baker S.E."/>
            <person name="Grigoriev I.V."/>
        </authorList>
    </citation>
    <scope>NUCLEOTIDE SEQUENCE [LARGE SCALE GENOMIC DNA]</scope>
    <source>
        <strain evidence="3">ATCC 20476 / IMI 206040</strain>
    </source>
</reference>
<keyword evidence="1" id="KW-0732">Signal</keyword>
<feature type="chain" id="PRO_5003524362" description="Transglycosylase SLT domain-containing protein" evidence="1">
    <location>
        <begin position="20"/>
        <end position="202"/>
    </location>
</feature>
<dbReference type="OrthoDB" id="1193027at2759"/>
<feature type="signal peptide" evidence="1">
    <location>
        <begin position="1"/>
        <end position="19"/>
    </location>
</feature>
<dbReference type="EMBL" id="ABDG02000011">
    <property type="protein sequence ID" value="EHK50980.1"/>
    <property type="molecule type" value="Genomic_DNA"/>
</dbReference>
<dbReference type="GeneID" id="25785229"/>
<evidence type="ECO:0000256" key="1">
    <source>
        <dbReference type="SAM" id="SignalP"/>
    </source>
</evidence>
<evidence type="ECO:0000313" key="3">
    <source>
        <dbReference type="Proteomes" id="UP000005426"/>
    </source>
</evidence>
<dbReference type="SUPFAM" id="SSF53955">
    <property type="entry name" value="Lysozyme-like"/>
    <property type="match status" value="1"/>
</dbReference>
<dbReference type="OMA" id="MINGGTQ"/>
<dbReference type="Gene3D" id="1.10.530.10">
    <property type="match status" value="1"/>
</dbReference>